<sequence>MKEVKPIRHIRRHSPPVTPEMAAQMRTMVTKLGMMQHDVAAYFGVNPGRVSEVVNGHTFVDVPPAPLSRLTYLQ</sequence>
<dbReference type="GO" id="GO:0003677">
    <property type="term" value="F:DNA binding"/>
    <property type="evidence" value="ECO:0007669"/>
    <property type="project" value="InterPro"/>
</dbReference>
<dbReference type="RefSeq" id="WP_104828980.1">
    <property type="nucleotide sequence ID" value="NZ_PJCH01000005.1"/>
</dbReference>
<evidence type="ECO:0000313" key="1">
    <source>
        <dbReference type="EMBL" id="PQA87736.1"/>
    </source>
</evidence>
<gene>
    <name evidence="1" type="ORF">CW354_05075</name>
</gene>
<protein>
    <submittedName>
        <fullName evidence="1">Uncharacterized protein</fullName>
    </submittedName>
</protein>
<evidence type="ECO:0000313" key="2">
    <source>
        <dbReference type="Proteomes" id="UP000239504"/>
    </source>
</evidence>
<organism evidence="1 2">
    <name type="scientific">Hyphococcus luteus</name>
    <dbReference type="NCBI Taxonomy" id="2058213"/>
    <lineage>
        <taxon>Bacteria</taxon>
        <taxon>Pseudomonadati</taxon>
        <taxon>Pseudomonadota</taxon>
        <taxon>Alphaproteobacteria</taxon>
        <taxon>Parvularculales</taxon>
        <taxon>Parvularculaceae</taxon>
        <taxon>Hyphococcus</taxon>
    </lineage>
</organism>
<dbReference type="InterPro" id="IPR010982">
    <property type="entry name" value="Lambda_DNA-bd_dom_sf"/>
</dbReference>
<name>A0A2S7K5I7_9PROT</name>
<dbReference type="OrthoDB" id="7869995at2"/>
<reference evidence="1 2" key="1">
    <citation type="submission" date="2017-12" db="EMBL/GenBank/DDBJ databases">
        <authorList>
            <person name="Hurst M.R.H."/>
        </authorList>
    </citation>
    <scope>NUCLEOTIDE SEQUENCE [LARGE SCALE GENOMIC DNA]</scope>
    <source>
        <strain evidence="1 2">SY-3-19</strain>
    </source>
</reference>
<keyword evidence="2" id="KW-1185">Reference proteome</keyword>
<dbReference type="AlphaFoldDB" id="A0A2S7K5I7"/>
<accession>A0A2S7K5I7</accession>
<dbReference type="SUPFAM" id="SSF47413">
    <property type="entry name" value="lambda repressor-like DNA-binding domains"/>
    <property type="match status" value="1"/>
</dbReference>
<dbReference type="Proteomes" id="UP000239504">
    <property type="component" value="Unassembled WGS sequence"/>
</dbReference>
<dbReference type="EMBL" id="PJCH01000005">
    <property type="protein sequence ID" value="PQA87736.1"/>
    <property type="molecule type" value="Genomic_DNA"/>
</dbReference>
<comment type="caution">
    <text evidence="1">The sequence shown here is derived from an EMBL/GenBank/DDBJ whole genome shotgun (WGS) entry which is preliminary data.</text>
</comment>
<proteinExistence type="predicted"/>